<dbReference type="SMR" id="A0A5F9CQC9"/>
<protein>
    <recommendedName>
        <fullName evidence="1">RNA-directed DNA polymerase</fullName>
        <ecNumber evidence="1">2.7.7.49</ecNumber>
    </recommendedName>
</protein>
<evidence type="ECO:0000259" key="2">
    <source>
        <dbReference type="PROSITE" id="PS50878"/>
    </source>
</evidence>
<dbReference type="InParanoid" id="A0A5F9CQC9"/>
<reference evidence="3" key="3">
    <citation type="submission" date="2025-09" db="UniProtKB">
        <authorList>
            <consortium name="Ensembl"/>
        </authorList>
    </citation>
    <scope>IDENTIFICATION</scope>
    <source>
        <strain evidence="3">Thorbecke</strain>
    </source>
</reference>
<dbReference type="Pfam" id="PF03372">
    <property type="entry name" value="Exo_endo_phos"/>
    <property type="match status" value="1"/>
</dbReference>
<dbReference type="Gene3D" id="3.60.10.10">
    <property type="entry name" value="Endonuclease/exonuclease/phosphatase"/>
    <property type="match status" value="1"/>
</dbReference>
<proteinExistence type="predicted"/>
<name>A0A5F9CQC9_RABIT</name>
<organism evidence="3 4">
    <name type="scientific">Oryctolagus cuniculus</name>
    <name type="common">Rabbit</name>
    <dbReference type="NCBI Taxonomy" id="9986"/>
    <lineage>
        <taxon>Eukaryota</taxon>
        <taxon>Metazoa</taxon>
        <taxon>Chordata</taxon>
        <taxon>Craniata</taxon>
        <taxon>Vertebrata</taxon>
        <taxon>Euteleostomi</taxon>
        <taxon>Mammalia</taxon>
        <taxon>Eutheria</taxon>
        <taxon>Euarchontoglires</taxon>
        <taxon>Glires</taxon>
        <taxon>Lagomorpha</taxon>
        <taxon>Leporidae</taxon>
        <taxon>Oryctolagus</taxon>
    </lineage>
</organism>
<dbReference type="InterPro" id="IPR005135">
    <property type="entry name" value="Endo/exonuclease/phosphatase"/>
</dbReference>
<dbReference type="InterPro" id="IPR043502">
    <property type="entry name" value="DNA/RNA_pol_sf"/>
</dbReference>
<dbReference type="InterPro" id="IPR036691">
    <property type="entry name" value="Endo/exonu/phosph_ase_sf"/>
</dbReference>
<reference evidence="3" key="2">
    <citation type="submission" date="2025-08" db="UniProtKB">
        <authorList>
            <consortium name="Ensembl"/>
        </authorList>
    </citation>
    <scope>IDENTIFICATION</scope>
    <source>
        <strain evidence="3">Thorbecke</strain>
    </source>
</reference>
<dbReference type="STRING" id="9986.ENSOCUP00000035867"/>
<dbReference type="Proteomes" id="UP000001811">
    <property type="component" value="Unplaced"/>
</dbReference>
<dbReference type="GeneTree" id="ENSGT01150000286925"/>
<dbReference type="SUPFAM" id="SSF56219">
    <property type="entry name" value="DNase I-like"/>
    <property type="match status" value="1"/>
</dbReference>
<dbReference type="PANTHER" id="PTHR19446">
    <property type="entry name" value="REVERSE TRANSCRIPTASES"/>
    <property type="match status" value="1"/>
</dbReference>
<dbReference type="CDD" id="cd01650">
    <property type="entry name" value="RT_nLTR_like"/>
    <property type="match status" value="1"/>
</dbReference>
<dbReference type="CDD" id="cd09076">
    <property type="entry name" value="L1-EN"/>
    <property type="match status" value="1"/>
</dbReference>
<keyword evidence="4" id="KW-1185">Reference proteome</keyword>
<dbReference type="SUPFAM" id="SSF56672">
    <property type="entry name" value="DNA/RNA polymerases"/>
    <property type="match status" value="1"/>
</dbReference>
<dbReference type="PROSITE" id="PS50878">
    <property type="entry name" value="RT_POL"/>
    <property type="match status" value="1"/>
</dbReference>
<reference evidence="3 4" key="1">
    <citation type="journal article" date="2011" name="Nature">
        <title>A high-resolution map of human evolutionary constraint using 29 mammals.</title>
        <authorList>
            <person name="Lindblad-Toh K."/>
            <person name="Garber M."/>
            <person name="Zuk O."/>
            <person name="Lin M.F."/>
            <person name="Parker B.J."/>
            <person name="Washietl S."/>
            <person name="Kheradpour P."/>
            <person name="Ernst J."/>
            <person name="Jordan G."/>
            <person name="Mauceli E."/>
            <person name="Ward L.D."/>
            <person name="Lowe C.B."/>
            <person name="Holloway A.K."/>
            <person name="Clamp M."/>
            <person name="Gnerre S."/>
            <person name="Alfoldi J."/>
            <person name="Beal K."/>
            <person name="Chang J."/>
            <person name="Clawson H."/>
            <person name="Cuff J."/>
            <person name="Di Palma F."/>
            <person name="Fitzgerald S."/>
            <person name="Flicek P."/>
            <person name="Guttman M."/>
            <person name="Hubisz M.J."/>
            <person name="Jaffe D.B."/>
            <person name="Jungreis I."/>
            <person name="Kent W.J."/>
            <person name="Kostka D."/>
            <person name="Lara M."/>
            <person name="Martins A.L."/>
            <person name="Massingham T."/>
            <person name="Moltke I."/>
            <person name="Raney B.J."/>
            <person name="Rasmussen M.D."/>
            <person name="Robinson J."/>
            <person name="Stark A."/>
            <person name="Vilella A.J."/>
            <person name="Wen J."/>
            <person name="Xie X."/>
            <person name="Zody M.C."/>
            <person name="Baldwin J."/>
            <person name="Bloom T."/>
            <person name="Chin C.W."/>
            <person name="Heiman D."/>
            <person name="Nicol R."/>
            <person name="Nusbaum C."/>
            <person name="Young S."/>
            <person name="Wilkinson J."/>
            <person name="Worley K.C."/>
            <person name="Kovar C.L."/>
            <person name="Muzny D.M."/>
            <person name="Gibbs R.A."/>
            <person name="Cree A."/>
            <person name="Dihn H.H."/>
            <person name="Fowler G."/>
            <person name="Jhangiani S."/>
            <person name="Joshi V."/>
            <person name="Lee S."/>
            <person name="Lewis L.R."/>
            <person name="Nazareth L.V."/>
            <person name="Okwuonu G."/>
            <person name="Santibanez J."/>
            <person name="Warren W.C."/>
            <person name="Mardis E.R."/>
            <person name="Weinstock G.M."/>
            <person name="Wilson R.K."/>
            <person name="Delehaunty K."/>
            <person name="Dooling D."/>
            <person name="Fronik C."/>
            <person name="Fulton L."/>
            <person name="Fulton B."/>
            <person name="Graves T."/>
            <person name="Minx P."/>
            <person name="Sodergren E."/>
            <person name="Birney E."/>
            <person name="Margulies E.H."/>
            <person name="Herrero J."/>
            <person name="Green E.D."/>
            <person name="Haussler D."/>
            <person name="Siepel A."/>
            <person name="Goldman N."/>
            <person name="Pollard K.S."/>
            <person name="Pedersen J.S."/>
            <person name="Lander E.S."/>
            <person name="Kellis M."/>
        </authorList>
    </citation>
    <scope>NUCLEOTIDE SEQUENCE [LARGE SCALE GENOMIC DNA]</scope>
    <source>
        <strain evidence="4">Thorbecke</strain>
    </source>
</reference>
<dbReference type="Ensembl" id="ENSOCUT00000058404.1">
    <property type="protein sequence ID" value="ENSOCUP00000035867.1"/>
    <property type="gene ID" value="ENSOCUG00000033237.1"/>
</dbReference>
<dbReference type="EC" id="2.7.7.49" evidence="1"/>
<evidence type="ECO:0000313" key="3">
    <source>
        <dbReference type="Ensembl" id="ENSOCUP00000035867.1"/>
    </source>
</evidence>
<accession>A0A5F9CQC9</accession>
<evidence type="ECO:0000313" key="4">
    <source>
        <dbReference type="Proteomes" id="UP000001811"/>
    </source>
</evidence>
<dbReference type="FunCoup" id="A0A5F9CQC9">
    <property type="interactions" value="1"/>
</dbReference>
<dbReference type="Pfam" id="PF00078">
    <property type="entry name" value="RVT_1"/>
    <property type="match status" value="1"/>
</dbReference>
<dbReference type="GO" id="GO:0003964">
    <property type="term" value="F:RNA-directed DNA polymerase activity"/>
    <property type="evidence" value="ECO:0007669"/>
    <property type="project" value="UniProtKB-EC"/>
</dbReference>
<dbReference type="InterPro" id="IPR000477">
    <property type="entry name" value="RT_dom"/>
</dbReference>
<feature type="domain" description="Reverse transcriptase" evidence="2">
    <location>
        <begin position="512"/>
        <end position="787"/>
    </location>
</feature>
<evidence type="ECO:0000256" key="1">
    <source>
        <dbReference type="ARBA" id="ARBA00012493"/>
    </source>
</evidence>
<sequence>MGSSKHILENISGKMAGQSHYVSIVTLNINGLNSSVKRHRLANWLTEHNPTICCLQETHLSNKEACRLKVKVWKKIFHANRNQKKAGVAILISDKINFNTKTVKRDKEGHYIMIKGSIQQEDVTIINVYAPNYRAPVYLKDMLRDLKGDLDSNTIVLGDFNTPLSEIDRSSGQKINKETADLIDTIAQMDLTDIYRTFNPTSTDFTFFSAAHGTFSRIDHILGHKASLSKFKRIRIIPCSFSDHSGMKLEISNSGNPRKYANTWRLNNMLLNEHWVIQEIKREIKNFLEVNEDNNTTYQNLWDTAKAVLRGKFIAIGAYTKKLERYQINELSAHLKDLEKLQQTKPKSSRRREIIKTREEINRIESKKTLQKISQARSWFFEKINKIDTPLAQLTKKRREKTQINKIRDEKGNVTTDTTEIKRIIRNYYKDLYASKQENLSEMDRFLDTCNLPKLNHEDIENLNRPITETEIETVIKALPTKKSPGPDGFTAEFYQTFKEELIPFLLKLFRTIEKEGILPNSFYEASITLIPKPERDAALKENYRPISLMNIDAKILNKILANRMQQHIRNIIHPDQVGFIPGMQGWFNVRKTINVIHHINRLQKKNHMIISIDAEKAFDKIQHPFMMKTLSKLGIEGTFLNIIKAIYKKPTASILLNGEKLEAFPLKSGTRQGCPLSPLLFNIVLEVLARAIRQEKEIKGIQIKKEEVKLSLFADDMILYLEDPKNSTKRLLELIEEFGKVAGYKINAQKSTAFVYTSNAMTEKELLRSIPFTIATKTIKYLGINLTKDVQDLYDENYKTFKKEIEEDTKKWKNLPCSWIGRINIIKMSILPKAIYRFNAIPIKIPKTFFADLEKMMLKFIWRHKRPRIAKAILYNKNKAGGITIPDFRTYYRAVVIKTAWYWYRNRWIDQWNRIETPEINPNIYSQLIFDQGSKTNSWSKDSLFNKWCWENWISTCRSMKQDPYLTPYTKIHSTWIKDLNLRPDTMKLLENIGETFQDIGTGKEFLEKTREAQTVKAKINYWDCIKLRSFCTAKETVRRVKRQPTEWEKIFANYATDKGLITRIYKEIKKLHKNKTNNPLKRWAKDFNRHFSKEEIQMANRHMKKCSRSLAIREMQIKTTMRFHLTPVRMAHIQKSTNNRCWRGCGEKGTLTHCWWECKLVKPLWKSVWRCLRNLNITLPFDPAIPLLGIYPKEFKLINKKAVCTLMFIAAQFTIAKTWNQPKCPSTVDWIKKLWDMYSLEYYTAVRNNEIQSFATKWRNLEHIMLSEVSQSQRDKYHMFSLIGDN</sequence>